<dbReference type="InterPro" id="IPR005561">
    <property type="entry name" value="ANTAR"/>
</dbReference>
<proteinExistence type="predicted"/>
<name>A0ABP9D9I9_9ACTN</name>
<evidence type="ECO:0000313" key="5">
    <source>
        <dbReference type="Proteomes" id="UP001501752"/>
    </source>
</evidence>
<evidence type="ECO:0000313" key="4">
    <source>
        <dbReference type="EMBL" id="GAA4834204.1"/>
    </source>
</evidence>
<dbReference type="Gene3D" id="3.30.450.40">
    <property type="match status" value="1"/>
</dbReference>
<dbReference type="Proteomes" id="UP001501752">
    <property type="component" value="Unassembled WGS sequence"/>
</dbReference>
<keyword evidence="2" id="KW-0804">Transcription</keyword>
<evidence type="ECO:0000256" key="2">
    <source>
        <dbReference type="ARBA" id="ARBA00023163"/>
    </source>
</evidence>
<dbReference type="Pfam" id="PF03861">
    <property type="entry name" value="ANTAR"/>
    <property type="match status" value="1"/>
</dbReference>
<gene>
    <name evidence="4" type="ORF">GCM10023235_05930</name>
</gene>
<dbReference type="EMBL" id="BAABIS010000001">
    <property type="protein sequence ID" value="GAA4834204.1"/>
    <property type="molecule type" value="Genomic_DNA"/>
</dbReference>
<accession>A0ABP9D9I9</accession>
<keyword evidence="5" id="KW-1185">Reference proteome</keyword>
<organism evidence="4 5">
    <name type="scientific">Kitasatospora terrestris</name>
    <dbReference type="NCBI Taxonomy" id="258051"/>
    <lineage>
        <taxon>Bacteria</taxon>
        <taxon>Bacillati</taxon>
        <taxon>Actinomycetota</taxon>
        <taxon>Actinomycetes</taxon>
        <taxon>Kitasatosporales</taxon>
        <taxon>Streptomycetaceae</taxon>
        <taxon>Kitasatospora</taxon>
    </lineage>
</organism>
<dbReference type="Gene3D" id="1.10.10.10">
    <property type="entry name" value="Winged helix-like DNA-binding domain superfamily/Winged helix DNA-binding domain"/>
    <property type="match status" value="1"/>
</dbReference>
<protein>
    <recommendedName>
        <fullName evidence="3">ANTAR domain-containing protein</fullName>
    </recommendedName>
</protein>
<dbReference type="SUPFAM" id="SSF55781">
    <property type="entry name" value="GAF domain-like"/>
    <property type="match status" value="1"/>
</dbReference>
<feature type="domain" description="ANTAR" evidence="3">
    <location>
        <begin position="136"/>
        <end position="191"/>
    </location>
</feature>
<sequence>MHGLALSLVADGTYAAALSATDPVARQVAETQFTLGDGPGLLAAKVAAPVLASDLASMTDARRWPLFAPQAVEAGARAVYSLPLGTSTVVIGTLDLYRAAAGLPRPDELADAVLASDVATSVLTALDHRPSPDDGVAAWLHETGTGEDEVYHATGMIMAATGTGAAEALALLRARAFREGRTAADVARDMIHRRIEPGSE</sequence>
<dbReference type="SMART" id="SM01012">
    <property type="entry name" value="ANTAR"/>
    <property type="match status" value="1"/>
</dbReference>
<comment type="caution">
    <text evidence="4">The sequence shown here is derived from an EMBL/GenBank/DDBJ whole genome shotgun (WGS) entry which is preliminary data.</text>
</comment>
<dbReference type="InterPro" id="IPR029016">
    <property type="entry name" value="GAF-like_dom_sf"/>
</dbReference>
<evidence type="ECO:0000259" key="3">
    <source>
        <dbReference type="SMART" id="SM01012"/>
    </source>
</evidence>
<evidence type="ECO:0000256" key="1">
    <source>
        <dbReference type="ARBA" id="ARBA00023015"/>
    </source>
</evidence>
<reference evidence="5" key="1">
    <citation type="journal article" date="2019" name="Int. J. Syst. Evol. Microbiol.">
        <title>The Global Catalogue of Microorganisms (GCM) 10K type strain sequencing project: providing services to taxonomists for standard genome sequencing and annotation.</title>
        <authorList>
            <consortium name="The Broad Institute Genomics Platform"/>
            <consortium name="The Broad Institute Genome Sequencing Center for Infectious Disease"/>
            <person name="Wu L."/>
            <person name="Ma J."/>
        </authorList>
    </citation>
    <scope>NUCLEOTIDE SEQUENCE [LARGE SCALE GENOMIC DNA]</scope>
    <source>
        <strain evidence="5">JCM 13006</strain>
    </source>
</reference>
<keyword evidence="1" id="KW-0805">Transcription regulation</keyword>
<dbReference type="InterPro" id="IPR036388">
    <property type="entry name" value="WH-like_DNA-bd_sf"/>
</dbReference>